<dbReference type="Proteomes" id="UP000837675">
    <property type="component" value="Unassembled WGS sequence"/>
</dbReference>
<evidence type="ECO:0000313" key="7">
    <source>
        <dbReference type="EMBL" id="CAG7595930.1"/>
    </source>
</evidence>
<keyword evidence="8" id="KW-1185">Reference proteome</keyword>
<dbReference type="InterPro" id="IPR001182">
    <property type="entry name" value="FtsW/RodA"/>
</dbReference>
<feature type="transmembrane region" description="Helical" evidence="6">
    <location>
        <begin position="46"/>
        <end position="64"/>
    </location>
</feature>
<accession>A0A8S4C122</accession>
<feature type="transmembrane region" description="Helical" evidence="6">
    <location>
        <begin position="12"/>
        <end position="34"/>
    </location>
</feature>
<dbReference type="GO" id="GO:0051301">
    <property type="term" value="P:cell division"/>
    <property type="evidence" value="ECO:0007669"/>
    <property type="project" value="InterPro"/>
</dbReference>
<dbReference type="Pfam" id="PF01098">
    <property type="entry name" value="FTSW_RODA_SPOVE"/>
    <property type="match status" value="1"/>
</dbReference>
<feature type="transmembrane region" description="Helical" evidence="6">
    <location>
        <begin position="76"/>
        <end position="95"/>
    </location>
</feature>
<keyword evidence="3" id="KW-0133">Cell shape</keyword>
<keyword evidence="4 6" id="KW-1133">Transmembrane helix</keyword>
<comment type="subcellular location">
    <subcellularLocation>
        <location evidence="1">Membrane</location>
        <topology evidence="1">Multi-pass membrane protein</topology>
    </subcellularLocation>
</comment>
<feature type="transmembrane region" description="Helical" evidence="6">
    <location>
        <begin position="162"/>
        <end position="178"/>
    </location>
</feature>
<feature type="transmembrane region" description="Helical" evidence="6">
    <location>
        <begin position="273"/>
        <end position="295"/>
    </location>
</feature>
<evidence type="ECO:0000256" key="6">
    <source>
        <dbReference type="SAM" id="Phobius"/>
    </source>
</evidence>
<name>A0A8S4C122_9ACAR</name>
<feature type="transmembrane region" description="Helical" evidence="6">
    <location>
        <begin position="307"/>
        <end position="333"/>
    </location>
</feature>
<keyword evidence="5 6" id="KW-0472">Membrane</keyword>
<dbReference type="NCBIfam" id="TIGR02210">
    <property type="entry name" value="rodA_shape"/>
    <property type="match status" value="1"/>
</dbReference>
<feature type="transmembrane region" description="Helical" evidence="6">
    <location>
        <begin position="339"/>
        <end position="360"/>
    </location>
</feature>
<dbReference type="GO" id="GO:0015648">
    <property type="term" value="F:lipid-linked peptidoglycan transporter activity"/>
    <property type="evidence" value="ECO:0007669"/>
    <property type="project" value="TreeGrafter"/>
</dbReference>
<organism evidence="7 8">
    <name type="scientific">Hyalomma marginatum</name>
    <dbReference type="NCBI Taxonomy" id="34627"/>
    <lineage>
        <taxon>Eukaryota</taxon>
        <taxon>Metazoa</taxon>
        <taxon>Ecdysozoa</taxon>
        <taxon>Arthropoda</taxon>
        <taxon>Chelicerata</taxon>
        <taxon>Arachnida</taxon>
        <taxon>Acari</taxon>
        <taxon>Parasitiformes</taxon>
        <taxon>Ixodida</taxon>
        <taxon>Ixodoidea</taxon>
        <taxon>Ixodidae</taxon>
        <taxon>Hyalomminae</taxon>
        <taxon>Hyalomma</taxon>
    </lineage>
</organism>
<evidence type="ECO:0000256" key="5">
    <source>
        <dbReference type="ARBA" id="ARBA00023136"/>
    </source>
</evidence>
<protein>
    <submittedName>
        <fullName evidence="7">Rod shape-determining protein RodA</fullName>
    </submittedName>
</protein>
<evidence type="ECO:0000256" key="2">
    <source>
        <dbReference type="ARBA" id="ARBA00022692"/>
    </source>
</evidence>
<keyword evidence="2 6" id="KW-0812">Transmembrane</keyword>
<feature type="transmembrane region" description="Helical" evidence="6">
    <location>
        <begin position="139"/>
        <end position="156"/>
    </location>
</feature>
<reference evidence="7" key="1">
    <citation type="submission" date="2021-06" db="EMBL/GenBank/DDBJ databases">
        <authorList>
            <person name="Nardi T."/>
            <person name="Nardi T."/>
        </authorList>
    </citation>
    <scope>NUCLEOTIDE SEQUENCE</scope>
</reference>
<feature type="transmembrane region" description="Helical" evidence="6">
    <location>
        <begin position="185"/>
        <end position="204"/>
    </location>
</feature>
<dbReference type="GO" id="GO:0008360">
    <property type="term" value="P:regulation of cell shape"/>
    <property type="evidence" value="ECO:0007669"/>
    <property type="project" value="UniProtKB-KW"/>
</dbReference>
<evidence type="ECO:0000313" key="8">
    <source>
        <dbReference type="Proteomes" id="UP000837675"/>
    </source>
</evidence>
<dbReference type="PANTHER" id="PTHR30474:SF1">
    <property type="entry name" value="PEPTIDOGLYCAN GLYCOSYLTRANSFERASE MRDB"/>
    <property type="match status" value="1"/>
</dbReference>
<evidence type="ECO:0000256" key="4">
    <source>
        <dbReference type="ARBA" id="ARBA00022989"/>
    </source>
</evidence>
<dbReference type="PANTHER" id="PTHR30474">
    <property type="entry name" value="CELL CYCLE PROTEIN"/>
    <property type="match status" value="1"/>
</dbReference>
<dbReference type="GO" id="GO:0032153">
    <property type="term" value="C:cell division site"/>
    <property type="evidence" value="ECO:0007669"/>
    <property type="project" value="TreeGrafter"/>
</dbReference>
<sequence length="372" mass="41389">MKLTRKVNLALFDPTVLSITSIVIFFAVTSYAMLYSAANGDYSPWALKQGITFIVFTFVMLLLRFVKITTLYSLSYYIYGLCILSLVIAELIGYTTMGAQRWLRIGIINVQPSEIAKLGVILALSRYFHACVYSDIRKINFLIIPAIIIFIPAILIFKQPNLGTTLIVIMISITIYFTSGVNKWLFIIPGIVVVSSLPLAWNFLHDYQKKRILTFLNPEDDLLGAGYNIAQSKIAIGAGGLFGKGFLKGSQNQLSFLPEKHTDFIFTLLTEEWGFLGFCIIMFMYIALLFTCYRIAFNSLHHFGKMIAIGVGTMIFLHVFINVGMISGLLPVVGTPIPLLSYGGSNLVSVLMGLGLILSVDKSSKNSTIRLY</sequence>
<dbReference type="EMBL" id="CAJVAF010000314">
    <property type="protein sequence ID" value="CAG7595930.1"/>
    <property type="molecule type" value="Genomic_DNA"/>
</dbReference>
<gene>
    <name evidence="7" type="ORF">MHYMCMPASI_00850</name>
</gene>
<dbReference type="AlphaFoldDB" id="A0A8S4C122"/>
<dbReference type="InterPro" id="IPR011923">
    <property type="entry name" value="RodA/MrdB"/>
</dbReference>
<dbReference type="GO" id="GO:0005886">
    <property type="term" value="C:plasma membrane"/>
    <property type="evidence" value="ECO:0007669"/>
    <property type="project" value="TreeGrafter"/>
</dbReference>
<proteinExistence type="predicted"/>
<comment type="caution">
    <text evidence="7">The sequence shown here is derived from an EMBL/GenBank/DDBJ whole genome shotgun (WGS) entry which is preliminary data.</text>
</comment>
<evidence type="ECO:0000256" key="1">
    <source>
        <dbReference type="ARBA" id="ARBA00004141"/>
    </source>
</evidence>
<evidence type="ECO:0000256" key="3">
    <source>
        <dbReference type="ARBA" id="ARBA00022960"/>
    </source>
</evidence>